<comment type="caution">
    <text evidence="21">The sequence shown here is derived from an EMBL/GenBank/DDBJ whole genome shotgun (WGS) entry which is preliminary data.</text>
</comment>
<dbReference type="Proteomes" id="UP001066276">
    <property type="component" value="Chromosome 2_1"/>
</dbReference>
<organism evidence="21 22">
    <name type="scientific">Pleurodeles waltl</name>
    <name type="common">Iberian ribbed newt</name>
    <dbReference type="NCBI Taxonomy" id="8319"/>
    <lineage>
        <taxon>Eukaryota</taxon>
        <taxon>Metazoa</taxon>
        <taxon>Chordata</taxon>
        <taxon>Craniata</taxon>
        <taxon>Vertebrata</taxon>
        <taxon>Euteleostomi</taxon>
        <taxon>Amphibia</taxon>
        <taxon>Batrachia</taxon>
        <taxon>Caudata</taxon>
        <taxon>Salamandroidea</taxon>
        <taxon>Salamandridae</taxon>
        <taxon>Pleurodelinae</taxon>
        <taxon>Pleurodeles</taxon>
    </lineage>
</organism>
<dbReference type="GO" id="GO:0031514">
    <property type="term" value="C:motile cilium"/>
    <property type="evidence" value="ECO:0007669"/>
    <property type="project" value="UniProtKB-ARBA"/>
</dbReference>
<dbReference type="InterPro" id="IPR035706">
    <property type="entry name" value="AAA_9"/>
</dbReference>
<evidence type="ECO:0000256" key="5">
    <source>
        <dbReference type="ARBA" id="ARBA00022737"/>
    </source>
</evidence>
<feature type="coiled-coil region" evidence="14">
    <location>
        <begin position="41"/>
        <end position="78"/>
    </location>
</feature>
<feature type="compositionally biased region" description="Basic residues" evidence="15">
    <location>
        <begin position="1"/>
        <end position="10"/>
    </location>
</feature>
<feature type="region of interest" description="Disordered" evidence="15">
    <location>
        <begin position="1"/>
        <end position="30"/>
    </location>
</feature>
<dbReference type="Gene3D" id="1.10.8.1220">
    <property type="match status" value="1"/>
</dbReference>
<accession>A0AAV7VNV2</accession>
<evidence type="ECO:0000256" key="9">
    <source>
        <dbReference type="ARBA" id="ARBA00023054"/>
    </source>
</evidence>
<dbReference type="FunFam" id="1.10.8.720:FF:000004">
    <property type="entry name" value="Dynein heavy chain 5, axonemal"/>
    <property type="match status" value="1"/>
</dbReference>
<feature type="domain" description="Dynein heavy chain C-terminal" evidence="20">
    <location>
        <begin position="1209"/>
        <end position="1327"/>
    </location>
</feature>
<evidence type="ECO:0000256" key="11">
    <source>
        <dbReference type="ARBA" id="ARBA00023175"/>
    </source>
</evidence>
<evidence type="ECO:0000259" key="20">
    <source>
        <dbReference type="Pfam" id="PF18199"/>
    </source>
</evidence>
<dbReference type="InterPro" id="IPR042219">
    <property type="entry name" value="AAA_lid_11_sf"/>
</dbReference>
<keyword evidence="9 14" id="KW-0175">Coiled coil</keyword>
<dbReference type="GO" id="GO:0051959">
    <property type="term" value="F:dynein light intermediate chain binding"/>
    <property type="evidence" value="ECO:0007669"/>
    <property type="project" value="InterPro"/>
</dbReference>
<dbReference type="Gene3D" id="1.20.920.20">
    <property type="match status" value="1"/>
</dbReference>
<dbReference type="PANTHER" id="PTHR46532:SF13">
    <property type="entry name" value="CYTOPLASMIC DYNEIN 1 HEAVY CHAIN 1"/>
    <property type="match status" value="1"/>
</dbReference>
<evidence type="ECO:0000259" key="16">
    <source>
        <dbReference type="Pfam" id="PF03028"/>
    </source>
</evidence>
<evidence type="ECO:0000256" key="13">
    <source>
        <dbReference type="ARBA" id="ARBA00023273"/>
    </source>
</evidence>
<evidence type="ECO:0000256" key="8">
    <source>
        <dbReference type="ARBA" id="ARBA00023017"/>
    </source>
</evidence>
<keyword evidence="12" id="KW-0206">Cytoskeleton</keyword>
<dbReference type="FunFam" id="3.40.50.300:FF:000320">
    <property type="entry name" value="Dynein, axonemal, heavy chain 5"/>
    <property type="match status" value="1"/>
</dbReference>
<dbReference type="Pfam" id="PF12781">
    <property type="entry name" value="AAA_9"/>
    <property type="match status" value="1"/>
</dbReference>
<dbReference type="Pfam" id="PF18199">
    <property type="entry name" value="Dynein_C"/>
    <property type="match status" value="1"/>
</dbReference>
<evidence type="ECO:0000259" key="17">
    <source>
        <dbReference type="Pfam" id="PF12777"/>
    </source>
</evidence>
<dbReference type="FunFam" id="3.40.50.300:FF:000049">
    <property type="entry name" value="Dynein, axonemal, heavy chain 5"/>
    <property type="match status" value="1"/>
</dbReference>
<feature type="region of interest" description="Disordered" evidence="15">
    <location>
        <begin position="769"/>
        <end position="789"/>
    </location>
</feature>
<dbReference type="EMBL" id="JANPWB010000003">
    <property type="protein sequence ID" value="KAJ1203077.1"/>
    <property type="molecule type" value="Genomic_DNA"/>
</dbReference>
<dbReference type="InterPro" id="IPR041658">
    <property type="entry name" value="AAA_lid_11"/>
</dbReference>
<keyword evidence="4" id="KW-0493">Microtubule</keyword>
<dbReference type="InterPro" id="IPR027417">
    <property type="entry name" value="P-loop_NTPase"/>
</dbReference>
<keyword evidence="6" id="KW-0547">Nucleotide-binding</keyword>
<keyword evidence="3" id="KW-0963">Cytoplasm</keyword>
<keyword evidence="11" id="KW-0505">Motor protein</keyword>
<evidence type="ECO:0000256" key="7">
    <source>
        <dbReference type="ARBA" id="ARBA00022840"/>
    </source>
</evidence>
<dbReference type="GO" id="GO:0005524">
    <property type="term" value="F:ATP binding"/>
    <property type="evidence" value="ECO:0007669"/>
    <property type="project" value="UniProtKB-KW"/>
</dbReference>
<evidence type="ECO:0000256" key="6">
    <source>
        <dbReference type="ARBA" id="ARBA00022741"/>
    </source>
</evidence>
<reference evidence="21" key="1">
    <citation type="journal article" date="2022" name="bioRxiv">
        <title>Sequencing and chromosome-scale assembly of the giantPleurodeles waltlgenome.</title>
        <authorList>
            <person name="Brown T."/>
            <person name="Elewa A."/>
            <person name="Iarovenko S."/>
            <person name="Subramanian E."/>
            <person name="Araus A.J."/>
            <person name="Petzold A."/>
            <person name="Susuki M."/>
            <person name="Suzuki K.-i.T."/>
            <person name="Hayashi T."/>
            <person name="Toyoda A."/>
            <person name="Oliveira C."/>
            <person name="Osipova E."/>
            <person name="Leigh N.D."/>
            <person name="Simon A."/>
            <person name="Yun M.H."/>
        </authorList>
    </citation>
    <scope>NUCLEOTIDE SEQUENCE</scope>
    <source>
        <strain evidence="21">20211129_DDA</strain>
        <tissue evidence="21">Liver</tissue>
    </source>
</reference>
<dbReference type="InterPro" id="IPR026983">
    <property type="entry name" value="DHC"/>
</dbReference>
<dbReference type="FunFam" id="1.10.8.1220:FF:000001">
    <property type="entry name" value="Dynein axonemal heavy chain 5"/>
    <property type="match status" value="1"/>
</dbReference>
<dbReference type="GO" id="GO:0008569">
    <property type="term" value="F:minus-end-directed microtubule motor activity"/>
    <property type="evidence" value="ECO:0007669"/>
    <property type="project" value="InterPro"/>
</dbReference>
<dbReference type="Gene3D" id="6.10.140.1060">
    <property type="match status" value="1"/>
</dbReference>
<dbReference type="InterPro" id="IPR041228">
    <property type="entry name" value="Dynein_C"/>
</dbReference>
<keyword evidence="10" id="KW-0969">Cilium</keyword>
<evidence type="ECO:0000256" key="15">
    <source>
        <dbReference type="SAM" id="MobiDB-lite"/>
    </source>
</evidence>
<evidence type="ECO:0000256" key="14">
    <source>
        <dbReference type="SAM" id="Coils"/>
    </source>
</evidence>
<keyword evidence="8" id="KW-0243">Dynein</keyword>
<gene>
    <name evidence="21" type="ORF">NDU88_006872</name>
</gene>
<evidence type="ECO:0000256" key="3">
    <source>
        <dbReference type="ARBA" id="ARBA00022490"/>
    </source>
</evidence>
<evidence type="ECO:0000313" key="22">
    <source>
        <dbReference type="Proteomes" id="UP001066276"/>
    </source>
</evidence>
<keyword evidence="5" id="KW-0677">Repeat</keyword>
<name>A0AAV7VNV2_PLEWA</name>
<dbReference type="GO" id="GO:0007018">
    <property type="term" value="P:microtubule-based movement"/>
    <property type="evidence" value="ECO:0007669"/>
    <property type="project" value="InterPro"/>
</dbReference>
<dbReference type="Gene3D" id="3.40.50.300">
    <property type="entry name" value="P-loop containing nucleotide triphosphate hydrolases"/>
    <property type="match status" value="2"/>
</dbReference>
<proteinExistence type="inferred from homology"/>
<keyword evidence="7" id="KW-0067">ATP-binding</keyword>
<evidence type="ECO:0000256" key="10">
    <source>
        <dbReference type="ARBA" id="ARBA00023069"/>
    </source>
</evidence>
<feature type="coiled-coil region" evidence="14">
    <location>
        <begin position="264"/>
        <end position="312"/>
    </location>
</feature>
<dbReference type="GO" id="GO:0005858">
    <property type="term" value="C:axonemal dynein complex"/>
    <property type="evidence" value="ECO:0007669"/>
    <property type="project" value="TreeGrafter"/>
</dbReference>
<dbReference type="InterPro" id="IPR024743">
    <property type="entry name" value="Dynein_HC_stalk"/>
</dbReference>
<evidence type="ECO:0000256" key="2">
    <source>
        <dbReference type="ARBA" id="ARBA00008887"/>
    </source>
</evidence>
<evidence type="ECO:0000256" key="4">
    <source>
        <dbReference type="ARBA" id="ARBA00022701"/>
    </source>
</evidence>
<dbReference type="Pfam" id="PF18198">
    <property type="entry name" value="AAA_lid_11"/>
    <property type="match status" value="1"/>
</dbReference>
<dbReference type="InterPro" id="IPR004273">
    <property type="entry name" value="Dynein_heavy_D6_P-loop"/>
</dbReference>
<dbReference type="Gene3D" id="1.10.8.720">
    <property type="entry name" value="Region D6 of dynein motor"/>
    <property type="match status" value="1"/>
</dbReference>
<evidence type="ECO:0000259" key="18">
    <source>
        <dbReference type="Pfam" id="PF12781"/>
    </source>
</evidence>
<sequence>MRSGKFRGPRMGKENSSQKGRGKDPGELIHNTCSKLMNTGLQKLKEASESVAALSKELEAKEKELKTANQRADMVLKEVTVKAQAAEKVKAEVQKVKDKAQAIVDSISADKAIAEEKLEAAKPALEEAEAALQTIKPSDIATVRTLSRPPHLIMRIMDCVLLLFQRKVNVVKVDQEKGCTTPSWQESLKLMTAGNILQNLKQFPKDSINEEVVELLLPYFEMGDYNIETAKRVCGNVAGLCSWTKAMASFFAINKEVLPLKANLAIQENRLAAAMLDLQKAQAELDEKQAELDVVQAQYEKAMMEKQTLMENADRCRHKMQTASSLISGLAGEKQRWTEQSKEFAAQTKRLVGDVLLATAFLSYSGPFNQEFRNLLLTDWKKEMKSRRIPFGNSLNLTEMLIDGPTISEWNLQGLPNDDLSIQNGIIVTKAARYPLLVDPQTQGKIWIKNKEVRNELQITSLNHKYFRNHLEDSLSLGRPLLIEDVGEELDPALDNVLEKNFIKTGSTYKVKVGDKEVDVMHGFRLYITTKLPNPAYTPEISARTSIIDFTVTMKGLEDQLLGRVILTEKQELEKERTDLMEDVTANKRKMKELEDNLLYRLTSTQGSLVEDESLIIVLSNTKKTAEEVTQKLQISAETEVQINSAREEYRPVAARGSILYFLITEMSMVNMMYQTSLRQFLGLFDLSLARSVRSPITSKRIANIIEHMTYEVYKYAARGLYEEHKFLFTLLLTLKIEMQSNKVKHEEFLTLIKGGVPDRPHKVPDVTYKKKGTHTAGGVPDRPHKVPDVTYKKKGTHTAGGASLDLKACPPKPSKWILDMTWLNLVELSKLRQFSDILDQITRNEKQWKLWVDREAPEEEMVPSGYDQTLDCFRRLLLIRSWCPDRTIAQARKYIMDSMGSKYAEGVILDLEKTWEESNPRTPLICFLSMGSDPTDSIIALGKRLKIETRCVSMGQGQEVHARKLLQQTMAQGGWALLQNCHLGLDFLDELMDTVVETETVHEMFRLWMTTEAHKQFPITLLQMSIKFTNEPPQGLKAGLKRTYGGVNQDLLDVSNMVQWKPMLYAVAFLHSTVQERRKFGPLGWNIPYEFNQADFNATVQFIQNHLDDIDIKKGVSWNTVRYMIGEIQYGGRVTDDYDKTLLNTFAKVWFSENMFGEEFCFYKGYNIPKCTTVDQYLQYIQSLPAYDTPEVFGLHPNADITYQSKLAKDVLDTILSIQPKDSSSGGGETREAVVARLADDMLKKLPPDYIPFEVKDKLQKMGPFQTMNIFLRQEIDRMQRVISLVRSTLTDLKLAIDGTIIMSENLRDALDCMYDARIPARWKKVSDH</sequence>
<evidence type="ECO:0000256" key="12">
    <source>
        <dbReference type="ARBA" id="ARBA00023212"/>
    </source>
</evidence>
<comment type="subcellular location">
    <subcellularLocation>
        <location evidence="1">Cytoplasm</location>
        <location evidence="1">Cytoskeleton</location>
        <location evidence="1">Cilium axoneme</location>
    </subcellularLocation>
</comment>
<feature type="coiled-coil region" evidence="14">
    <location>
        <begin position="570"/>
        <end position="597"/>
    </location>
</feature>
<evidence type="ECO:0000256" key="1">
    <source>
        <dbReference type="ARBA" id="ARBA00004430"/>
    </source>
</evidence>
<feature type="domain" description="Dynein heavy chain region D6 P-loop" evidence="16">
    <location>
        <begin position="921"/>
        <end position="1030"/>
    </location>
</feature>
<dbReference type="Gene3D" id="1.20.1270.280">
    <property type="match status" value="1"/>
</dbReference>
<protein>
    <recommendedName>
        <fullName evidence="23">Dynein heavy chain 5, axonemal</fullName>
    </recommendedName>
</protein>
<dbReference type="GO" id="GO:0005874">
    <property type="term" value="C:microtubule"/>
    <property type="evidence" value="ECO:0007669"/>
    <property type="project" value="UniProtKB-KW"/>
</dbReference>
<dbReference type="Pfam" id="PF03028">
    <property type="entry name" value="Dynein_heavy"/>
    <property type="match status" value="1"/>
</dbReference>
<dbReference type="GO" id="GO:0045505">
    <property type="term" value="F:dynein intermediate chain binding"/>
    <property type="evidence" value="ECO:0007669"/>
    <property type="project" value="InterPro"/>
</dbReference>
<feature type="domain" description="Dynein heavy chain coiled coil stalk" evidence="17">
    <location>
        <begin position="37"/>
        <end position="378"/>
    </location>
</feature>
<feature type="domain" description="Dynein heavy chain AAA lid" evidence="19">
    <location>
        <begin position="1061"/>
        <end position="1200"/>
    </location>
</feature>
<keyword evidence="13" id="KW-0966">Cell projection</keyword>
<evidence type="ECO:0000313" key="21">
    <source>
        <dbReference type="EMBL" id="KAJ1203077.1"/>
    </source>
</evidence>
<keyword evidence="22" id="KW-1185">Reference proteome</keyword>
<dbReference type="FunFam" id="1.20.920.20:FF:000004">
    <property type="entry name" value="Dynein axonemal heavy chain 5"/>
    <property type="match status" value="1"/>
</dbReference>
<dbReference type="FunFam" id="1.20.1270.280:FF:000002">
    <property type="entry name" value="Dynein heavy chain 5, axonemal"/>
    <property type="match status" value="1"/>
</dbReference>
<dbReference type="PANTHER" id="PTHR46532">
    <property type="entry name" value="MALE FERTILITY FACTOR KL5"/>
    <property type="match status" value="1"/>
</dbReference>
<comment type="similarity">
    <text evidence="2">Belongs to the dynein heavy chain family.</text>
</comment>
<feature type="domain" description="Dynein heavy chain ATP-binding dynein motor region" evidence="18">
    <location>
        <begin position="409"/>
        <end position="629"/>
    </location>
</feature>
<evidence type="ECO:0000259" key="19">
    <source>
        <dbReference type="Pfam" id="PF18198"/>
    </source>
</evidence>
<evidence type="ECO:0008006" key="23">
    <source>
        <dbReference type="Google" id="ProtNLM"/>
    </source>
</evidence>
<dbReference type="Pfam" id="PF12777">
    <property type="entry name" value="MT"/>
    <property type="match status" value="1"/>
</dbReference>